<feature type="compositionally biased region" description="Polar residues" evidence="1">
    <location>
        <begin position="9"/>
        <end position="18"/>
    </location>
</feature>
<dbReference type="Proteomes" id="UP001152795">
    <property type="component" value="Unassembled WGS sequence"/>
</dbReference>
<comment type="caution">
    <text evidence="2">The sequence shown here is derived from an EMBL/GenBank/DDBJ whole genome shotgun (WGS) entry which is preliminary data.</text>
</comment>
<evidence type="ECO:0000313" key="2">
    <source>
        <dbReference type="EMBL" id="CAB4045857.1"/>
    </source>
</evidence>
<feature type="non-terminal residue" evidence="2">
    <location>
        <position position="127"/>
    </location>
</feature>
<sequence length="127" mass="14650">MEKEREENVPSNVAITGNSSDSDISDQLLLELSRGEMNKVVKGRSDGADLRKRRTALKRKLSNIRTRSEQKEAMELKRRLDEKTERTAALKPRDWTKVSVKHAKKFERLLELWESDLKSITIVNDNG</sequence>
<feature type="region of interest" description="Disordered" evidence="1">
    <location>
        <begin position="1"/>
        <end position="22"/>
    </location>
</feature>
<dbReference type="EMBL" id="CACRXK020042525">
    <property type="protein sequence ID" value="CAB4045857.1"/>
    <property type="molecule type" value="Genomic_DNA"/>
</dbReference>
<protein>
    <submittedName>
        <fullName evidence="2">Uncharacterized protein</fullName>
    </submittedName>
</protein>
<reference evidence="2" key="1">
    <citation type="submission" date="2020-04" db="EMBL/GenBank/DDBJ databases">
        <authorList>
            <person name="Alioto T."/>
            <person name="Alioto T."/>
            <person name="Gomez Garrido J."/>
        </authorList>
    </citation>
    <scope>NUCLEOTIDE SEQUENCE</scope>
    <source>
        <strain evidence="2">A484AB</strain>
    </source>
</reference>
<accession>A0A6S7KLR0</accession>
<proteinExistence type="predicted"/>
<keyword evidence="3" id="KW-1185">Reference proteome</keyword>
<name>A0A6S7KLR0_PARCT</name>
<evidence type="ECO:0000313" key="3">
    <source>
        <dbReference type="Proteomes" id="UP001152795"/>
    </source>
</evidence>
<dbReference type="AlphaFoldDB" id="A0A6S7KLR0"/>
<evidence type="ECO:0000256" key="1">
    <source>
        <dbReference type="SAM" id="MobiDB-lite"/>
    </source>
</evidence>
<organism evidence="2 3">
    <name type="scientific">Paramuricea clavata</name>
    <name type="common">Red gorgonian</name>
    <name type="synonym">Violescent sea-whip</name>
    <dbReference type="NCBI Taxonomy" id="317549"/>
    <lineage>
        <taxon>Eukaryota</taxon>
        <taxon>Metazoa</taxon>
        <taxon>Cnidaria</taxon>
        <taxon>Anthozoa</taxon>
        <taxon>Octocorallia</taxon>
        <taxon>Malacalcyonacea</taxon>
        <taxon>Plexauridae</taxon>
        <taxon>Paramuricea</taxon>
    </lineage>
</organism>
<gene>
    <name evidence="2" type="ORF">PACLA_8A014354</name>
</gene>